<dbReference type="PANTHER" id="PTHR46423">
    <property type="entry name" value="RNA POLYMERASE II-ASSOCIATED PROTEIN 3"/>
    <property type="match status" value="1"/>
</dbReference>
<dbReference type="Pfam" id="PF07719">
    <property type="entry name" value="TPR_2"/>
    <property type="match status" value="1"/>
</dbReference>
<dbReference type="PROSITE" id="PS50005">
    <property type="entry name" value="TPR"/>
    <property type="match status" value="1"/>
</dbReference>
<keyword evidence="2 3" id="KW-0802">TPR repeat</keyword>
<keyword evidence="5" id="KW-1185">Reference proteome</keyword>
<name>A0AAD7AC28_9AGAR</name>
<gene>
    <name evidence="4" type="ORF">DFH08DRAFT_1077228</name>
</gene>
<dbReference type="GO" id="GO:0101031">
    <property type="term" value="C:protein folding chaperone complex"/>
    <property type="evidence" value="ECO:0007669"/>
    <property type="project" value="TreeGrafter"/>
</dbReference>
<organism evidence="4 5">
    <name type="scientific">Mycena albidolilacea</name>
    <dbReference type="NCBI Taxonomy" id="1033008"/>
    <lineage>
        <taxon>Eukaryota</taxon>
        <taxon>Fungi</taxon>
        <taxon>Dikarya</taxon>
        <taxon>Basidiomycota</taxon>
        <taxon>Agaricomycotina</taxon>
        <taxon>Agaricomycetes</taxon>
        <taxon>Agaricomycetidae</taxon>
        <taxon>Agaricales</taxon>
        <taxon>Marasmiineae</taxon>
        <taxon>Mycenaceae</taxon>
        <taxon>Mycena</taxon>
    </lineage>
</organism>
<dbReference type="InterPro" id="IPR013105">
    <property type="entry name" value="TPR_2"/>
</dbReference>
<dbReference type="SMART" id="SM00028">
    <property type="entry name" value="TPR"/>
    <property type="match status" value="1"/>
</dbReference>
<dbReference type="AlphaFoldDB" id="A0AAD7AC28"/>
<dbReference type="PROSITE" id="PS50293">
    <property type="entry name" value="TPR_REGION"/>
    <property type="match status" value="1"/>
</dbReference>
<sequence>MFKPGDKLNPYDPASLDLGDEGVLERISAGTSPMTPQIASIVNDPAKMKMFLQMMRDDAAERERTGETQMEQVLREKREWAQADARSAELKATGNDAFKRGEYKIAYVLYTACMHLSGHEPFYPLNRAAVALKLKLYDTAAEDASGAIAAGNFNSAKAYFRRGQARYFLGDWAKAEEDYAEALKLQPGDRSVVKQVAELTRLRSLPTEDQAAWIAAQAPLTQVDVFGAGEVRRRVEEVLGTSLDAA</sequence>
<proteinExistence type="predicted"/>
<evidence type="ECO:0000256" key="1">
    <source>
        <dbReference type="ARBA" id="ARBA00022737"/>
    </source>
</evidence>
<dbReference type="InterPro" id="IPR019734">
    <property type="entry name" value="TPR_rpt"/>
</dbReference>
<dbReference type="PANTHER" id="PTHR46423:SF1">
    <property type="entry name" value="RNA POLYMERASE II-ASSOCIATED PROTEIN 3"/>
    <property type="match status" value="1"/>
</dbReference>
<reference evidence="4" key="1">
    <citation type="submission" date="2023-03" db="EMBL/GenBank/DDBJ databases">
        <title>Massive genome expansion in bonnet fungi (Mycena s.s.) driven by repeated elements and novel gene families across ecological guilds.</title>
        <authorList>
            <consortium name="Lawrence Berkeley National Laboratory"/>
            <person name="Harder C.B."/>
            <person name="Miyauchi S."/>
            <person name="Viragh M."/>
            <person name="Kuo A."/>
            <person name="Thoen E."/>
            <person name="Andreopoulos B."/>
            <person name="Lu D."/>
            <person name="Skrede I."/>
            <person name="Drula E."/>
            <person name="Henrissat B."/>
            <person name="Morin E."/>
            <person name="Kohler A."/>
            <person name="Barry K."/>
            <person name="LaButti K."/>
            <person name="Morin E."/>
            <person name="Salamov A."/>
            <person name="Lipzen A."/>
            <person name="Mereny Z."/>
            <person name="Hegedus B."/>
            <person name="Baldrian P."/>
            <person name="Stursova M."/>
            <person name="Weitz H."/>
            <person name="Taylor A."/>
            <person name="Grigoriev I.V."/>
            <person name="Nagy L.G."/>
            <person name="Martin F."/>
            <person name="Kauserud H."/>
        </authorList>
    </citation>
    <scope>NUCLEOTIDE SEQUENCE</scope>
    <source>
        <strain evidence="4">CBHHK002</strain>
    </source>
</reference>
<accession>A0AAD7AC28</accession>
<dbReference type="InterPro" id="IPR011990">
    <property type="entry name" value="TPR-like_helical_dom_sf"/>
</dbReference>
<evidence type="ECO:0000256" key="2">
    <source>
        <dbReference type="ARBA" id="ARBA00022803"/>
    </source>
</evidence>
<feature type="repeat" description="TPR" evidence="3">
    <location>
        <begin position="156"/>
        <end position="189"/>
    </location>
</feature>
<dbReference type="SUPFAM" id="SSF48452">
    <property type="entry name" value="TPR-like"/>
    <property type="match status" value="1"/>
</dbReference>
<dbReference type="EMBL" id="JARIHO010000010">
    <property type="protein sequence ID" value="KAJ7354551.1"/>
    <property type="molecule type" value="Genomic_DNA"/>
</dbReference>
<evidence type="ECO:0000313" key="4">
    <source>
        <dbReference type="EMBL" id="KAJ7354551.1"/>
    </source>
</evidence>
<protein>
    <submittedName>
        <fullName evidence="4">TPR-like protein</fullName>
    </submittedName>
</protein>
<evidence type="ECO:0000313" key="5">
    <source>
        <dbReference type="Proteomes" id="UP001218218"/>
    </source>
</evidence>
<dbReference type="InterPro" id="IPR051966">
    <property type="entry name" value="RPAP3"/>
</dbReference>
<keyword evidence="1" id="KW-0677">Repeat</keyword>
<comment type="caution">
    <text evidence="4">The sequence shown here is derived from an EMBL/GenBank/DDBJ whole genome shotgun (WGS) entry which is preliminary data.</text>
</comment>
<dbReference type="Gene3D" id="1.25.40.10">
    <property type="entry name" value="Tetratricopeptide repeat domain"/>
    <property type="match status" value="1"/>
</dbReference>
<evidence type="ECO:0000256" key="3">
    <source>
        <dbReference type="PROSITE-ProRule" id="PRU00339"/>
    </source>
</evidence>
<dbReference type="Proteomes" id="UP001218218">
    <property type="component" value="Unassembled WGS sequence"/>
</dbReference>